<accession>A0A834IGJ3</accession>
<dbReference type="Proteomes" id="UP000625711">
    <property type="component" value="Unassembled WGS sequence"/>
</dbReference>
<protein>
    <submittedName>
        <fullName evidence="1">Uncharacterized protein</fullName>
    </submittedName>
</protein>
<reference evidence="1" key="1">
    <citation type="submission" date="2020-08" db="EMBL/GenBank/DDBJ databases">
        <title>Genome sequencing and assembly of the red palm weevil Rhynchophorus ferrugineus.</title>
        <authorList>
            <person name="Dias G.B."/>
            <person name="Bergman C.M."/>
            <person name="Manee M."/>
        </authorList>
    </citation>
    <scope>NUCLEOTIDE SEQUENCE</scope>
    <source>
        <strain evidence="1">AA-2017</strain>
        <tissue evidence="1">Whole larva</tissue>
    </source>
</reference>
<evidence type="ECO:0000313" key="1">
    <source>
        <dbReference type="EMBL" id="KAF7278298.1"/>
    </source>
</evidence>
<dbReference type="OrthoDB" id="5594999at2759"/>
<proteinExistence type="predicted"/>
<organism evidence="1 2">
    <name type="scientific">Rhynchophorus ferrugineus</name>
    <name type="common">Red palm weevil</name>
    <name type="synonym">Curculio ferrugineus</name>
    <dbReference type="NCBI Taxonomy" id="354439"/>
    <lineage>
        <taxon>Eukaryota</taxon>
        <taxon>Metazoa</taxon>
        <taxon>Ecdysozoa</taxon>
        <taxon>Arthropoda</taxon>
        <taxon>Hexapoda</taxon>
        <taxon>Insecta</taxon>
        <taxon>Pterygota</taxon>
        <taxon>Neoptera</taxon>
        <taxon>Endopterygota</taxon>
        <taxon>Coleoptera</taxon>
        <taxon>Polyphaga</taxon>
        <taxon>Cucujiformia</taxon>
        <taxon>Curculionidae</taxon>
        <taxon>Dryophthorinae</taxon>
        <taxon>Rhynchophorus</taxon>
    </lineage>
</organism>
<sequence length="78" mass="8817">MFKSFIVKTDVTSLCIFNDWLLAGIGGFLNIFHINDCKLIQKVEIFTGQKIHGIIPCSISRDIILYGDCNIIRLDINS</sequence>
<dbReference type="EMBL" id="JAACXV010000404">
    <property type="protein sequence ID" value="KAF7278298.1"/>
    <property type="molecule type" value="Genomic_DNA"/>
</dbReference>
<name>A0A834IGJ3_RHYFE</name>
<gene>
    <name evidence="1" type="ORF">GWI33_008648</name>
</gene>
<dbReference type="AlphaFoldDB" id="A0A834IGJ3"/>
<evidence type="ECO:0000313" key="2">
    <source>
        <dbReference type="Proteomes" id="UP000625711"/>
    </source>
</evidence>
<keyword evidence="2" id="KW-1185">Reference proteome</keyword>
<comment type="caution">
    <text evidence="1">The sequence shown here is derived from an EMBL/GenBank/DDBJ whole genome shotgun (WGS) entry which is preliminary data.</text>
</comment>